<dbReference type="EMBL" id="BAABDQ010000054">
    <property type="protein sequence ID" value="GAA3616461.1"/>
    <property type="molecule type" value="Genomic_DNA"/>
</dbReference>
<feature type="transmembrane region" description="Helical" evidence="1">
    <location>
        <begin position="6"/>
        <end position="25"/>
    </location>
</feature>
<accession>A0ABP6ZPP7</accession>
<evidence type="ECO:0000313" key="2">
    <source>
        <dbReference type="EMBL" id="GAA3616461.1"/>
    </source>
</evidence>
<name>A0ABP6ZPP7_9ACTN</name>
<dbReference type="Proteomes" id="UP001500630">
    <property type="component" value="Unassembled WGS sequence"/>
</dbReference>
<dbReference type="RefSeq" id="WP_345577371.1">
    <property type="nucleotide sequence ID" value="NZ_BAABDQ010000054.1"/>
</dbReference>
<comment type="caution">
    <text evidence="2">The sequence shown here is derived from an EMBL/GenBank/DDBJ whole genome shotgun (WGS) entry which is preliminary data.</text>
</comment>
<keyword evidence="1" id="KW-0472">Membrane</keyword>
<proteinExistence type="predicted"/>
<keyword evidence="1" id="KW-0812">Transmembrane</keyword>
<sequence length="225" mass="25045">MNDFTLGVVSSMAATGLSIAVGWALSARARDWAVAVLSRYSGLGVRKLHRQQRRAADDLAADLVKARWVGVLAGRGNELTRDTFGPIWSGSVRPLDAVRVLLPDPRPGSWLVRREESMRRFDRGLRPGMLQEQVRNNAAYVREAAQHLDVVELRFYDLPNLYRIILTDEVAYITLYGETEHGRNSPCVVARPPGLLYGLALRVFTSTWETSGPACTSVWNVDHDG</sequence>
<reference evidence="3" key="1">
    <citation type="journal article" date="2019" name="Int. J. Syst. Evol. Microbiol.">
        <title>The Global Catalogue of Microorganisms (GCM) 10K type strain sequencing project: providing services to taxonomists for standard genome sequencing and annotation.</title>
        <authorList>
            <consortium name="The Broad Institute Genomics Platform"/>
            <consortium name="The Broad Institute Genome Sequencing Center for Infectious Disease"/>
            <person name="Wu L."/>
            <person name="Ma J."/>
        </authorList>
    </citation>
    <scope>NUCLEOTIDE SEQUENCE [LARGE SCALE GENOMIC DNA]</scope>
    <source>
        <strain evidence="3">JCM 17326</strain>
    </source>
</reference>
<protein>
    <submittedName>
        <fullName evidence="2">Uncharacterized protein</fullName>
    </submittedName>
</protein>
<organism evidence="2 3">
    <name type="scientific">Nonomuraea rosea</name>
    <dbReference type="NCBI Taxonomy" id="638574"/>
    <lineage>
        <taxon>Bacteria</taxon>
        <taxon>Bacillati</taxon>
        <taxon>Actinomycetota</taxon>
        <taxon>Actinomycetes</taxon>
        <taxon>Streptosporangiales</taxon>
        <taxon>Streptosporangiaceae</taxon>
        <taxon>Nonomuraea</taxon>
    </lineage>
</organism>
<gene>
    <name evidence="2" type="ORF">GCM10022419_122260</name>
</gene>
<keyword evidence="3" id="KW-1185">Reference proteome</keyword>
<evidence type="ECO:0000313" key="3">
    <source>
        <dbReference type="Proteomes" id="UP001500630"/>
    </source>
</evidence>
<evidence type="ECO:0000256" key="1">
    <source>
        <dbReference type="SAM" id="Phobius"/>
    </source>
</evidence>
<keyword evidence="1" id="KW-1133">Transmembrane helix</keyword>